<comment type="caution">
    <text evidence="1">The sequence shown here is derived from an EMBL/GenBank/DDBJ whole genome shotgun (WGS) entry which is preliminary data.</text>
</comment>
<evidence type="ECO:0000313" key="1">
    <source>
        <dbReference type="EMBL" id="EEG28388.1"/>
    </source>
</evidence>
<gene>
    <name evidence="1" type="ORF">CORMATOL_00040</name>
</gene>
<proteinExistence type="predicted"/>
<protein>
    <submittedName>
        <fullName evidence="1">Uncharacterized protein</fullName>
    </submittedName>
</protein>
<evidence type="ECO:0000313" key="2">
    <source>
        <dbReference type="Proteomes" id="UP000006247"/>
    </source>
</evidence>
<organism evidence="1 2">
    <name type="scientific">Corynebacterium matruchotii ATCC 33806</name>
    <dbReference type="NCBI Taxonomy" id="566549"/>
    <lineage>
        <taxon>Bacteria</taxon>
        <taxon>Bacillati</taxon>
        <taxon>Actinomycetota</taxon>
        <taxon>Actinomycetes</taxon>
        <taxon>Mycobacteriales</taxon>
        <taxon>Corynebacteriaceae</taxon>
        <taxon>Corynebacterium</taxon>
    </lineage>
</organism>
<dbReference type="EMBL" id="ACEB01000001">
    <property type="protein sequence ID" value="EEG28388.1"/>
    <property type="molecule type" value="Genomic_DNA"/>
</dbReference>
<reference evidence="1 2" key="1">
    <citation type="submission" date="2009-01" db="EMBL/GenBank/DDBJ databases">
        <authorList>
            <person name="Fulton L."/>
            <person name="Clifton S."/>
            <person name="Chinwalla A.T."/>
            <person name="Mitreva M."/>
            <person name="Sodergren E."/>
            <person name="Weinstock G."/>
            <person name="Clifton S."/>
            <person name="Dooling D.J."/>
            <person name="Fulton B."/>
            <person name="Minx P."/>
            <person name="Pepin K.H."/>
            <person name="Johnson M."/>
            <person name="Bhonagiri V."/>
            <person name="Nash W.E."/>
            <person name="Mardis E.R."/>
            <person name="Wilson R.K."/>
        </authorList>
    </citation>
    <scope>NUCLEOTIDE SEQUENCE [LARGE SCALE GENOMIC DNA]</scope>
    <source>
        <strain evidence="1 2">ATCC 33806</strain>
    </source>
</reference>
<name>C0DZA2_9CORY</name>
<dbReference type="HOGENOM" id="CLU_3078880_0_0_11"/>
<accession>C0DZA2</accession>
<sequence length="52" mass="6023">MPETPKNFDFMIDSKVFYKPLIGCIITVMSEESLVQMGVIFPFVVKIRSMHQ</sequence>
<dbReference type="AlphaFoldDB" id="C0DZA2"/>
<dbReference type="Proteomes" id="UP000006247">
    <property type="component" value="Unassembled WGS sequence"/>
</dbReference>